<name>T0VI89_LACLC</name>
<reference evidence="1 2" key="1">
    <citation type="journal article" date="2013" name="ISME J.">
        <title>Multifactorial diversity sustains microbial community stability.</title>
        <authorList>
            <person name="Erkus O."/>
            <person name="de Jager V.C."/>
            <person name="Spus M."/>
            <person name="van Alen-Boerrigter I.J."/>
            <person name="van Rijswijck I.M."/>
            <person name="Hazelwood L."/>
            <person name="Janssen P.W."/>
            <person name="van Hijum S.A."/>
            <person name="Kleerebezem M."/>
            <person name="Smid E.J."/>
        </authorList>
    </citation>
    <scope>NUCLEOTIDE SEQUENCE [LARGE SCALE GENOMIC DNA]</scope>
    <source>
        <strain evidence="1 2">TIFN3</strain>
    </source>
</reference>
<protein>
    <submittedName>
        <fullName evidence="1">Uncharacterized protein</fullName>
    </submittedName>
</protein>
<dbReference type="Proteomes" id="UP000015664">
    <property type="component" value="Unassembled WGS sequence"/>
</dbReference>
<evidence type="ECO:0000313" key="2">
    <source>
        <dbReference type="Proteomes" id="UP000015664"/>
    </source>
</evidence>
<accession>T0VI89</accession>
<dbReference type="EMBL" id="ATBE01000094">
    <property type="protein sequence ID" value="EQC95691.1"/>
    <property type="molecule type" value="Genomic_DNA"/>
</dbReference>
<dbReference type="AlphaFoldDB" id="T0VI89"/>
<comment type="caution">
    <text evidence="1">The sequence shown here is derived from an EMBL/GenBank/DDBJ whole genome shotgun (WGS) entry which is preliminary data.</text>
</comment>
<evidence type="ECO:0000313" key="1">
    <source>
        <dbReference type="EMBL" id="EQC95691.1"/>
    </source>
</evidence>
<gene>
    <name evidence="1" type="ORF">LLT3_13920</name>
</gene>
<proteinExistence type="predicted"/>
<sequence length="34" mass="3892">MKAQYNKRKGGYSAELANNILDRSKDHSLIERNA</sequence>
<organism evidence="1 2">
    <name type="scientific">Lactococcus cremoris subsp. cremoris TIFN3</name>
    <dbReference type="NCBI Taxonomy" id="1234873"/>
    <lineage>
        <taxon>Bacteria</taxon>
        <taxon>Bacillati</taxon>
        <taxon>Bacillota</taxon>
        <taxon>Bacilli</taxon>
        <taxon>Lactobacillales</taxon>
        <taxon>Streptococcaceae</taxon>
        <taxon>Lactococcus</taxon>
        <taxon>Lactococcus cremoris subsp. cremoris</taxon>
    </lineage>
</organism>
<dbReference type="PATRIC" id="fig|1234873.3.peg.723"/>